<dbReference type="AlphaFoldDB" id="A0A9N9BNX1"/>
<dbReference type="EMBL" id="CAJVPV010004305">
    <property type="protein sequence ID" value="CAG8570666.1"/>
    <property type="molecule type" value="Genomic_DNA"/>
</dbReference>
<evidence type="ECO:0000313" key="2">
    <source>
        <dbReference type="Proteomes" id="UP000789342"/>
    </source>
</evidence>
<accession>A0A9N9BNX1</accession>
<protein>
    <submittedName>
        <fullName evidence="1">7268_t:CDS:1</fullName>
    </submittedName>
</protein>
<reference evidence="1" key="1">
    <citation type="submission" date="2021-06" db="EMBL/GenBank/DDBJ databases">
        <authorList>
            <person name="Kallberg Y."/>
            <person name="Tangrot J."/>
            <person name="Rosling A."/>
        </authorList>
    </citation>
    <scope>NUCLEOTIDE SEQUENCE</scope>
    <source>
        <strain evidence="1">CL551</strain>
    </source>
</reference>
<organism evidence="1 2">
    <name type="scientific">Acaulospora morrowiae</name>
    <dbReference type="NCBI Taxonomy" id="94023"/>
    <lineage>
        <taxon>Eukaryota</taxon>
        <taxon>Fungi</taxon>
        <taxon>Fungi incertae sedis</taxon>
        <taxon>Mucoromycota</taxon>
        <taxon>Glomeromycotina</taxon>
        <taxon>Glomeromycetes</taxon>
        <taxon>Diversisporales</taxon>
        <taxon>Acaulosporaceae</taxon>
        <taxon>Acaulospora</taxon>
    </lineage>
</organism>
<comment type="caution">
    <text evidence="1">The sequence shown here is derived from an EMBL/GenBank/DDBJ whole genome shotgun (WGS) entry which is preliminary data.</text>
</comment>
<proteinExistence type="predicted"/>
<keyword evidence="2" id="KW-1185">Reference proteome</keyword>
<evidence type="ECO:0000313" key="1">
    <source>
        <dbReference type="EMBL" id="CAG8570666.1"/>
    </source>
</evidence>
<name>A0A9N9BNX1_9GLOM</name>
<sequence length="55" mass="6402">MKVVQTKGICQDIEIQEKFQLNLEDLIPINNLKSLYEFIYINARNLAATILINIH</sequence>
<gene>
    <name evidence="1" type="ORF">AMORRO_LOCUS6452</name>
</gene>
<dbReference type="Proteomes" id="UP000789342">
    <property type="component" value="Unassembled WGS sequence"/>
</dbReference>
<feature type="non-terminal residue" evidence="1">
    <location>
        <position position="55"/>
    </location>
</feature>